<keyword evidence="11" id="KW-1185">Reference proteome</keyword>
<accession>A0A420YG27</accession>
<evidence type="ECO:0000256" key="3">
    <source>
        <dbReference type="ARBA" id="ARBA00022729"/>
    </source>
</evidence>
<evidence type="ECO:0000256" key="5">
    <source>
        <dbReference type="ARBA" id="ARBA00023277"/>
    </source>
</evidence>
<dbReference type="AlphaFoldDB" id="A0A420YG27"/>
<dbReference type="PROSITE" id="PS51677">
    <property type="entry name" value="NODB"/>
    <property type="match status" value="1"/>
</dbReference>
<dbReference type="CDD" id="cd10917">
    <property type="entry name" value="CE4_NodB_like_6s_7s"/>
    <property type="match status" value="1"/>
</dbReference>
<dbReference type="Pfam" id="PF01522">
    <property type="entry name" value="Polysacc_deac_1"/>
    <property type="match status" value="1"/>
</dbReference>
<dbReference type="SUPFAM" id="SSF88713">
    <property type="entry name" value="Glycoside hydrolase/deacetylase"/>
    <property type="match status" value="1"/>
</dbReference>
<dbReference type="InterPro" id="IPR011330">
    <property type="entry name" value="Glyco_hydro/deAcase_b/a-brl"/>
</dbReference>
<dbReference type="Proteomes" id="UP000275385">
    <property type="component" value="Unassembled WGS sequence"/>
</dbReference>
<evidence type="ECO:0000256" key="7">
    <source>
        <dbReference type="SAM" id="MobiDB-lite"/>
    </source>
</evidence>
<comment type="cofactor">
    <cofactor evidence="1">
        <name>Co(2+)</name>
        <dbReference type="ChEBI" id="CHEBI:48828"/>
    </cofactor>
</comment>
<sequence>MLMVRAALVAALCGAAAVDAACQTNLEIDNFAFFANGTNSMGSQASDDGTMQYMTSSTADGGSVSFIPKTQESYFYESFACYAAATEGYTAISLMLQGPAGGSVAVELQTQENCSATTYTSAYNVVSGLTGGRQQITLPFDSFTEATPNPNAIVAVAFSEFIFDGVAAWSIGNIQFVCGAGSGTGTVGPTPTTTVSVPSTTVVPTTTPRPTTSTPVSTPKPTSSACSNLLVDDWESQSRLTFLNYNSLQQSTSDDGTMSSIVVSSHHVTLTPKDTASYFYSQFGCINAQNIYGGISFRIRAAAGTTFAVTLASVTQCGGDAGKQVTKTSTQLKWTFDGTERLYWFPWSVFPGIDVTKLQMIYFSSFTKAVILGPMSMYCGTTATDYVIPPIAPGEATNAFPPVDVVPALHAYDRRAALANGVNFVLDNFTNPDTNAIGMWHGGDDGMTVTFGRNTMTVATNDSDLGWSTTLADSCVDFNPWAKSYVHISYSGSNKFSVALQQHNAACDENINPFPETWDSLEAARYATANDIYMPISHFNINKTRAIGFTLKGFYTTTPTIFKKIELVDSLPKGWTVPAKLPSGQLIFSCKRPNSFAFAIDDGEPELAQQVMEIVKSENIPVTFFTVGLPLLDPQTNLSNVYKDMYKRGHQIALHSYTHPKMEGLPDVASIDWEYNNDIGAVKQIFGNSMHTPYFRPPFGTEGARMRQRLVTALNVTEPYIVQWSIDVEDWLWAESDTPEKQLDAFKRDLAKGGNLVVMHYLYPSTVGYLKEFIKLAKATGKQLMRVDQCMMDPNAPPLPKV</sequence>
<evidence type="ECO:0000256" key="2">
    <source>
        <dbReference type="ARBA" id="ARBA00022723"/>
    </source>
</evidence>
<evidence type="ECO:0000256" key="8">
    <source>
        <dbReference type="SAM" id="SignalP"/>
    </source>
</evidence>
<gene>
    <name evidence="10" type="ORF">DL546_007806</name>
</gene>
<comment type="caution">
    <text evidence="10">The sequence shown here is derived from an EMBL/GenBank/DDBJ whole genome shotgun (WGS) entry which is preliminary data.</text>
</comment>
<dbReference type="STRING" id="177199.A0A420YG27"/>
<dbReference type="PANTHER" id="PTHR46471:SF6">
    <property type="entry name" value="GLYCOSYL HYDROLASE"/>
    <property type="match status" value="1"/>
</dbReference>
<evidence type="ECO:0000313" key="11">
    <source>
        <dbReference type="Proteomes" id="UP000275385"/>
    </source>
</evidence>
<feature type="chain" id="PRO_5019581011" description="NodB homology domain-containing protein" evidence="8">
    <location>
        <begin position="21"/>
        <end position="802"/>
    </location>
</feature>
<evidence type="ECO:0000256" key="1">
    <source>
        <dbReference type="ARBA" id="ARBA00001941"/>
    </source>
</evidence>
<keyword evidence="4" id="KW-0378">Hydrolase</keyword>
<keyword evidence="6" id="KW-0170">Cobalt</keyword>
<dbReference type="InterPro" id="IPR002509">
    <property type="entry name" value="NODB_dom"/>
</dbReference>
<reference evidence="10 11" key="1">
    <citation type="submission" date="2018-08" db="EMBL/GenBank/DDBJ databases">
        <title>Draft genome of the lignicolous fungus Coniochaeta pulveracea.</title>
        <authorList>
            <person name="Borstlap C.J."/>
            <person name="De Witt R.N."/>
            <person name="Botha A."/>
            <person name="Volschenk H."/>
        </authorList>
    </citation>
    <scope>NUCLEOTIDE SEQUENCE [LARGE SCALE GENOMIC DNA]</scope>
    <source>
        <strain evidence="10 11">CAB683</strain>
    </source>
</reference>
<dbReference type="Gene3D" id="3.20.20.370">
    <property type="entry name" value="Glycoside hydrolase/deacetylase"/>
    <property type="match status" value="1"/>
</dbReference>
<keyword evidence="3 8" id="KW-0732">Signal</keyword>
<protein>
    <recommendedName>
        <fullName evidence="9">NodB homology domain-containing protein</fullName>
    </recommendedName>
</protein>
<dbReference type="PANTHER" id="PTHR46471">
    <property type="entry name" value="CHITIN DEACETYLASE"/>
    <property type="match status" value="1"/>
</dbReference>
<proteinExistence type="predicted"/>
<feature type="region of interest" description="Disordered" evidence="7">
    <location>
        <begin position="189"/>
        <end position="223"/>
    </location>
</feature>
<keyword evidence="5" id="KW-0119">Carbohydrate metabolism</keyword>
<evidence type="ECO:0000256" key="4">
    <source>
        <dbReference type="ARBA" id="ARBA00022801"/>
    </source>
</evidence>
<evidence type="ECO:0000259" key="9">
    <source>
        <dbReference type="PROSITE" id="PS51677"/>
    </source>
</evidence>
<keyword evidence="2" id="KW-0479">Metal-binding</keyword>
<dbReference type="GO" id="GO:0016810">
    <property type="term" value="F:hydrolase activity, acting on carbon-nitrogen (but not peptide) bonds"/>
    <property type="evidence" value="ECO:0007669"/>
    <property type="project" value="InterPro"/>
</dbReference>
<dbReference type="OrthoDB" id="2128708at2759"/>
<evidence type="ECO:0000313" key="10">
    <source>
        <dbReference type="EMBL" id="RKU46824.1"/>
    </source>
</evidence>
<dbReference type="GO" id="GO:0046872">
    <property type="term" value="F:metal ion binding"/>
    <property type="evidence" value="ECO:0007669"/>
    <property type="project" value="UniProtKB-KW"/>
</dbReference>
<feature type="signal peptide" evidence="8">
    <location>
        <begin position="1"/>
        <end position="20"/>
    </location>
</feature>
<dbReference type="GO" id="GO:0005975">
    <property type="term" value="P:carbohydrate metabolic process"/>
    <property type="evidence" value="ECO:0007669"/>
    <property type="project" value="InterPro"/>
</dbReference>
<organism evidence="10 11">
    <name type="scientific">Coniochaeta pulveracea</name>
    <dbReference type="NCBI Taxonomy" id="177199"/>
    <lineage>
        <taxon>Eukaryota</taxon>
        <taxon>Fungi</taxon>
        <taxon>Dikarya</taxon>
        <taxon>Ascomycota</taxon>
        <taxon>Pezizomycotina</taxon>
        <taxon>Sordariomycetes</taxon>
        <taxon>Sordariomycetidae</taxon>
        <taxon>Coniochaetales</taxon>
        <taxon>Coniochaetaceae</taxon>
        <taxon>Coniochaeta</taxon>
    </lineage>
</organism>
<feature type="domain" description="NodB homology" evidence="9">
    <location>
        <begin position="594"/>
        <end position="785"/>
    </location>
</feature>
<evidence type="ECO:0000256" key="6">
    <source>
        <dbReference type="ARBA" id="ARBA00023285"/>
    </source>
</evidence>
<name>A0A420YG27_9PEZI</name>
<dbReference type="EMBL" id="QVQW01000012">
    <property type="protein sequence ID" value="RKU46824.1"/>
    <property type="molecule type" value="Genomic_DNA"/>
</dbReference>